<reference evidence="4" key="1">
    <citation type="journal article" date="2019" name="Int. J. Syst. Evol. Microbiol.">
        <title>The Global Catalogue of Microorganisms (GCM) 10K type strain sequencing project: providing services to taxonomists for standard genome sequencing and annotation.</title>
        <authorList>
            <consortium name="The Broad Institute Genomics Platform"/>
            <consortium name="The Broad Institute Genome Sequencing Center for Infectious Disease"/>
            <person name="Wu L."/>
            <person name="Ma J."/>
        </authorList>
    </citation>
    <scope>NUCLEOTIDE SEQUENCE [LARGE SCALE GENOMIC DNA]</scope>
    <source>
        <strain evidence="4">XZYJT-10</strain>
    </source>
</reference>
<dbReference type="EMBL" id="JBHTBJ010000019">
    <property type="protein sequence ID" value="MFC7277127.1"/>
    <property type="molecule type" value="Genomic_DNA"/>
</dbReference>
<name>A0ABW2HYD1_9ACTN</name>
<dbReference type="Proteomes" id="UP001596548">
    <property type="component" value="Unassembled WGS sequence"/>
</dbReference>
<dbReference type="Pfam" id="PF01969">
    <property type="entry name" value="Ni_insertion"/>
    <property type="match status" value="1"/>
</dbReference>
<evidence type="ECO:0000313" key="3">
    <source>
        <dbReference type="EMBL" id="MFC7277127.1"/>
    </source>
</evidence>
<comment type="similarity">
    <text evidence="2">Belongs to the LarC family.</text>
</comment>
<dbReference type="Gene3D" id="3.30.70.1380">
    <property type="entry name" value="Transcriptional regulatory protein pf0864 domain like"/>
    <property type="match status" value="1"/>
</dbReference>
<dbReference type="PANTHER" id="PTHR36566">
    <property type="entry name" value="NICKEL INSERTION PROTEIN-RELATED"/>
    <property type="match status" value="1"/>
</dbReference>
<dbReference type="NCBIfam" id="TIGR00299">
    <property type="entry name" value="nickel pincer cofactor biosynthesis protein LarC"/>
    <property type="match status" value="1"/>
</dbReference>
<dbReference type="RefSeq" id="WP_378972319.1">
    <property type="nucleotide sequence ID" value="NZ_JBHTBJ010000019.1"/>
</dbReference>
<dbReference type="GO" id="GO:0016829">
    <property type="term" value="F:lyase activity"/>
    <property type="evidence" value="ECO:0007669"/>
    <property type="project" value="UniProtKB-KW"/>
</dbReference>
<organism evidence="3 4">
    <name type="scientific">Paractinoplanes rhizophilus</name>
    <dbReference type="NCBI Taxonomy" id="1416877"/>
    <lineage>
        <taxon>Bacteria</taxon>
        <taxon>Bacillati</taxon>
        <taxon>Actinomycetota</taxon>
        <taxon>Actinomycetes</taxon>
        <taxon>Micromonosporales</taxon>
        <taxon>Micromonosporaceae</taxon>
        <taxon>Paractinoplanes</taxon>
    </lineage>
</organism>
<comment type="catalytic activity">
    <reaction evidence="2">
        <text>Ni(II)-pyridinium-3,5-bisthiocarboxylate mononucleotide = pyridinium-3,5-bisthiocarboxylate mononucleotide + Ni(2+)</text>
        <dbReference type="Rhea" id="RHEA:54784"/>
        <dbReference type="ChEBI" id="CHEBI:49786"/>
        <dbReference type="ChEBI" id="CHEBI:137372"/>
        <dbReference type="ChEBI" id="CHEBI:137373"/>
        <dbReference type="EC" id="4.99.1.12"/>
    </reaction>
</comment>
<dbReference type="HAMAP" id="MF_01074">
    <property type="entry name" value="LarC"/>
    <property type="match status" value="1"/>
</dbReference>
<comment type="caution">
    <text evidence="3">The sequence shown here is derived from an EMBL/GenBank/DDBJ whole genome shotgun (WGS) entry which is preliminary data.</text>
</comment>
<sequence length="425" mass="43575">MSRRHAWIDASAGVAGDMLLGALLDAGATLDAVRTAVHAVAGETVAVSARQVTRAGLRALKVDVTALVAEPPARTWRDVRAMLGRAALPEPVRRNAVAVFARLAEAEARVHGVTPDDVHFHEVGALDAIADVVGSCAALHDLAVTTVSAGPVALGSGSIRTRHGRLPVPAPAVAELARGWQVSAGDGKWQPASAGGGGELATPTGMALLRTLAEVCEPLPPMTLDTVGVGAGGRDPADHANVVRVLLGLPPENEAPAPTAAPMSAAPEALLLLEANVDDLDPRLWPGVLDGLLGLGAADAWLTPILMKKGRPAHVLSVLCRAGDADLLRERIFRDTSTLGIRQSAPERVALARGFVEVAVGEGRIAVKLGHADGVLVQVMPEFADVAALARRTGRAERAVLQEALAAAASAGLVAGAEVPAELES</sequence>
<dbReference type="PANTHER" id="PTHR36566:SF1">
    <property type="entry name" value="PYRIDINIUM-3,5-BISTHIOCARBOXYLIC ACID MONONUCLEOTIDE NICKEL INSERTION PROTEIN"/>
    <property type="match status" value="1"/>
</dbReference>
<accession>A0ABW2HYD1</accession>
<proteinExistence type="inferred from homology"/>
<dbReference type="EC" id="4.99.1.12" evidence="2"/>
<gene>
    <name evidence="2 3" type="primary">larC</name>
    <name evidence="3" type="ORF">ACFQS1_24305</name>
</gene>
<keyword evidence="4" id="KW-1185">Reference proteome</keyword>
<evidence type="ECO:0000256" key="2">
    <source>
        <dbReference type="HAMAP-Rule" id="MF_01074"/>
    </source>
</evidence>
<keyword evidence="1 2" id="KW-0533">Nickel</keyword>
<keyword evidence="2 3" id="KW-0456">Lyase</keyword>
<evidence type="ECO:0000256" key="1">
    <source>
        <dbReference type="ARBA" id="ARBA00022596"/>
    </source>
</evidence>
<dbReference type="InterPro" id="IPR002822">
    <property type="entry name" value="Ni_insertion"/>
</dbReference>
<evidence type="ECO:0000313" key="4">
    <source>
        <dbReference type="Proteomes" id="UP001596548"/>
    </source>
</evidence>
<dbReference type="Gene3D" id="3.10.20.300">
    <property type="entry name" value="mk0293 like domain"/>
    <property type="match status" value="1"/>
</dbReference>
<comment type="function">
    <text evidence="2">Involved in the biosynthesis of a nickel-pincer cofactor ((SCS)Ni(II) pincer complex). Binds Ni(2+), and functions in nickel delivery to pyridinium-3,5-bisthiocarboxylic acid mononucleotide (P2TMN), to form the mature cofactor. Is thus probably required for the activation of nickel-pincer cofactor-dependent enzymes.</text>
</comment>
<protein>
    <recommendedName>
        <fullName evidence="2">Pyridinium-3,5-bisthiocarboxylic acid mononucleotide nickel insertion protein</fullName>
        <shortName evidence="2">P2TMN nickel insertion protein</shortName>
        <ecNumber evidence="2">4.99.1.12</ecNumber>
    </recommendedName>
    <alternativeName>
        <fullName evidence="2">Nickel-pincer cofactor biosynthesis protein LarC</fullName>
    </alternativeName>
</protein>